<feature type="transmembrane region" description="Helical" evidence="12">
    <location>
        <begin position="211"/>
        <end position="231"/>
    </location>
</feature>
<comment type="pathway">
    <text evidence="2">Protein modification; protein glycosylation.</text>
</comment>
<keyword evidence="5" id="KW-0808">Transferase</keyword>
<name>A0A3M7E9I5_HORWE</name>
<keyword evidence="7 12" id="KW-0256">Endoplasmic reticulum</keyword>
<comment type="catalytic activity">
    <reaction evidence="11">
        <text>an alpha-D-Man-(1-&gt;2)-alpha-D-Man-(1-&gt;2)-alpha-D-Man-(1-&gt;3)-[alpha-D-Man-(1-&gt;2)-alpha-D-Man-(1-&gt;3)-alpha-D-Man-(1-&gt;6)]-beta-D-Man-(1-&gt;4)-beta-D-GlcNAc-(1-&gt;4)-alpha-D-GlcNAc-diphospho-di-trans,poly-cis-dolichol + a di-trans,poly-cis-dolichyl beta-D-mannosyl phosphate = an alpha-D-Man-(1-&gt;2)-alpha-D-Man-(1-&gt;2)-alpha-D-Man-(1-&gt;3)-[alpha-D-Man-(1-&gt;2)-alpha-D-Man-(1-&gt;3)-[alpha-D-Man-(1-&gt;6)]-alpha-D-Man-(1-&gt;6)]-beta-D-Man-(1-&gt;4)-beta-D-GlcNAc-(1-&gt;4)-alpha-D-GlcNAc-diphospho-di-trans,poly-cis-dolichol + a di-trans,poly-cis-dolichyl phosphate + H(+)</text>
        <dbReference type="Rhea" id="RHEA:29535"/>
        <dbReference type="Rhea" id="RHEA-COMP:19498"/>
        <dbReference type="Rhea" id="RHEA-COMP:19501"/>
        <dbReference type="Rhea" id="RHEA-COMP:19518"/>
        <dbReference type="Rhea" id="RHEA-COMP:19519"/>
        <dbReference type="ChEBI" id="CHEBI:15378"/>
        <dbReference type="ChEBI" id="CHEBI:57683"/>
        <dbReference type="ChEBI" id="CHEBI:58211"/>
        <dbReference type="ChEBI" id="CHEBI:132517"/>
        <dbReference type="ChEBI" id="CHEBI:132519"/>
        <dbReference type="EC" id="2.4.1.260"/>
    </reaction>
    <physiologicalReaction direction="left-to-right" evidence="11">
        <dbReference type="Rhea" id="RHEA:29536"/>
    </physiologicalReaction>
</comment>
<evidence type="ECO:0000313" key="14">
    <source>
        <dbReference type="Proteomes" id="UP000281468"/>
    </source>
</evidence>
<dbReference type="EC" id="2.4.1.-" evidence="12"/>
<dbReference type="Pfam" id="PF03901">
    <property type="entry name" value="Glyco_transf_22"/>
    <property type="match status" value="1"/>
</dbReference>
<evidence type="ECO:0000256" key="9">
    <source>
        <dbReference type="ARBA" id="ARBA00023136"/>
    </source>
</evidence>
<evidence type="ECO:0000256" key="3">
    <source>
        <dbReference type="ARBA" id="ARBA00007063"/>
    </source>
</evidence>
<evidence type="ECO:0000256" key="7">
    <source>
        <dbReference type="ARBA" id="ARBA00022824"/>
    </source>
</evidence>
<comment type="similarity">
    <text evidence="3 12">Belongs to the glycosyltransferase 22 family.</text>
</comment>
<evidence type="ECO:0000256" key="1">
    <source>
        <dbReference type="ARBA" id="ARBA00004477"/>
    </source>
</evidence>
<dbReference type="GO" id="GO:0006487">
    <property type="term" value="P:protein N-linked glycosylation"/>
    <property type="evidence" value="ECO:0007669"/>
    <property type="project" value="TreeGrafter"/>
</dbReference>
<evidence type="ECO:0000256" key="8">
    <source>
        <dbReference type="ARBA" id="ARBA00022989"/>
    </source>
</evidence>
<dbReference type="PANTHER" id="PTHR22760:SF1">
    <property type="entry name" value="DOL-P-MAN:MAN(7)GLCNAC(2)-PP-DOL ALPHA-1,6-MANNOSYLTRANSFERASE"/>
    <property type="match status" value="1"/>
</dbReference>
<comment type="caution">
    <text evidence="13">The sequence shown here is derived from an EMBL/GenBank/DDBJ whole genome shotgun (WGS) entry which is preliminary data.</text>
</comment>
<dbReference type="VEuPathDB" id="FungiDB:BTJ68_07499"/>
<evidence type="ECO:0000256" key="4">
    <source>
        <dbReference type="ARBA" id="ARBA00022676"/>
    </source>
</evidence>
<feature type="transmembrane region" description="Helical" evidence="12">
    <location>
        <begin position="425"/>
        <end position="446"/>
    </location>
</feature>
<evidence type="ECO:0000313" key="13">
    <source>
        <dbReference type="EMBL" id="RMY73080.1"/>
    </source>
</evidence>
<comment type="function">
    <text evidence="10">Mannosyltransferase that operates in the biosynthetic pathway of dolichol-linked oligosaccharides, the glycan precursors employed in protein asparagine (N)-glycosylation. The assembly of dolichol-linked oligosaccharides begins on the cytosolic side of the endoplasmic reticulum membrane and finishes in its lumen. The sequential addition of sugars to dolichol pyrophosphate produces dolichol-linked oligosaccharides containing fourteen sugars, including two GlcNAcs, nine mannoses and three glucoses. Once assembled, the oligosaccharide is transferred from the lipid to nascent proteins by oligosaccharyltransferases. In the lumen of the endoplasmic reticulum, adds the eighth mannose residue in an alpha-1,6 linkage onto Man(7)GlcNAc(2)-PP-dolichol to produce Man(8)GlcNAc(2)-PP-dolichol.</text>
</comment>
<evidence type="ECO:0000256" key="10">
    <source>
        <dbReference type="ARBA" id="ARBA00044721"/>
    </source>
</evidence>
<protein>
    <recommendedName>
        <fullName evidence="12">Mannosyltransferase</fullName>
        <ecNumber evidence="12">2.4.1.-</ecNumber>
    </recommendedName>
</protein>
<evidence type="ECO:0000256" key="11">
    <source>
        <dbReference type="ARBA" id="ARBA00048899"/>
    </source>
</evidence>
<keyword evidence="4 12" id="KW-0328">Glycosyltransferase</keyword>
<dbReference type="Proteomes" id="UP000281468">
    <property type="component" value="Unassembled WGS sequence"/>
</dbReference>
<accession>A0A3M7E9I5</accession>
<dbReference type="InterPro" id="IPR005599">
    <property type="entry name" value="GPI_mannosylTrfase"/>
</dbReference>
<sequence>MSISQYATWRALQIGADNNNNNNNRNNNTNMRNLTETIKTFSMQTRRLIHEARLTPNKDSLWPLLLVLGVLHLHLIAAPYTKVEESFNIQATHDILNYGVPWANTSAVLHDKFDHVAFPGSVPRTFVGALLLAGTNMAIRAVSFLNSFHPDLPGQQLMVRGTLGALNSVALLSVKGAVDTAFGKTAGTWYILFQVTQFHIMFYASRTLPNMFAFAITTYALSTLILVKAVTAKSARSAKRRRLALYLLTVSGIIFRSEIAILLAAETVYLIARQRPSLTKEIIPAGVAGAAIGLAITVSVDSFFWQQFPLWPELAGFYYNTILGKSVEWGASPFHFYFLNAIPRLLLNPVTYVVCIPLALATKATQKTSQDILIPHIGFILTYSLLPHKEWRFIIYSVPAFTAVASAGASWIWTRRSKSLVYQGLAVLLVISTLASAVASAGFLYISSLNYPGGHALAEFHNLTSAEKSKNISVHLDNLACQTGVTRFQQVHPHWRYDKTEDEERLLDPMFWQQFDYVIAEEPRRVIGSWEPIATQSGYAGMTLRPEDNADLLALSQSPHGALKTLHSVYNDIAGSLRSKITKGLWPAVKMEPRLYILKRQDPPAATTSQT</sequence>
<evidence type="ECO:0000256" key="2">
    <source>
        <dbReference type="ARBA" id="ARBA00004922"/>
    </source>
</evidence>
<keyword evidence="8 12" id="KW-1133">Transmembrane helix</keyword>
<evidence type="ECO:0000256" key="6">
    <source>
        <dbReference type="ARBA" id="ARBA00022692"/>
    </source>
</evidence>
<dbReference type="EMBL" id="QWIQ01000939">
    <property type="protein sequence ID" value="RMY73080.1"/>
    <property type="molecule type" value="Genomic_DNA"/>
</dbReference>
<comment type="caution">
    <text evidence="12">Lacks conserved residue(s) required for the propagation of feature annotation.</text>
</comment>
<dbReference type="AlphaFoldDB" id="A0A3M7E9I5"/>
<proteinExistence type="inferred from homology"/>
<organism evidence="13 14">
    <name type="scientific">Hortaea werneckii</name>
    <name type="common">Black yeast</name>
    <name type="synonym">Cladosporium werneckii</name>
    <dbReference type="NCBI Taxonomy" id="91943"/>
    <lineage>
        <taxon>Eukaryota</taxon>
        <taxon>Fungi</taxon>
        <taxon>Dikarya</taxon>
        <taxon>Ascomycota</taxon>
        <taxon>Pezizomycotina</taxon>
        <taxon>Dothideomycetes</taxon>
        <taxon>Dothideomycetidae</taxon>
        <taxon>Mycosphaerellales</taxon>
        <taxon>Teratosphaeriaceae</taxon>
        <taxon>Hortaea</taxon>
    </lineage>
</organism>
<comment type="subcellular location">
    <subcellularLocation>
        <location evidence="1 12">Endoplasmic reticulum membrane</location>
        <topology evidence="1 12">Multi-pass membrane protein</topology>
    </subcellularLocation>
</comment>
<dbReference type="PANTHER" id="PTHR22760">
    <property type="entry name" value="GLYCOSYLTRANSFERASE"/>
    <property type="match status" value="1"/>
</dbReference>
<feature type="transmembrane region" description="Helical" evidence="12">
    <location>
        <begin position="394"/>
        <end position="413"/>
    </location>
</feature>
<evidence type="ECO:0000256" key="12">
    <source>
        <dbReference type="RuleBase" id="RU363075"/>
    </source>
</evidence>
<dbReference type="GO" id="GO:0052917">
    <property type="term" value="F:dol-P-Man:Man(7)GlcNAc(2)-PP-Dol alpha-1,6-mannosyltransferase activity"/>
    <property type="evidence" value="ECO:0007669"/>
    <property type="project" value="UniProtKB-EC"/>
</dbReference>
<keyword evidence="9 12" id="KW-0472">Membrane</keyword>
<reference evidence="13 14" key="1">
    <citation type="journal article" date="2018" name="BMC Genomics">
        <title>Genomic evidence for intraspecific hybridization in a clonal and extremely halotolerant yeast.</title>
        <authorList>
            <person name="Gostincar C."/>
            <person name="Stajich J.E."/>
            <person name="Zupancic J."/>
            <person name="Zalar P."/>
            <person name="Gunde-Cimerman N."/>
        </authorList>
    </citation>
    <scope>NUCLEOTIDE SEQUENCE [LARGE SCALE GENOMIC DNA]</scope>
    <source>
        <strain evidence="13 14">EXF-171</strain>
    </source>
</reference>
<feature type="transmembrane region" description="Helical" evidence="12">
    <location>
        <begin position="243"/>
        <end position="270"/>
    </location>
</feature>
<dbReference type="UniPathway" id="UPA00378"/>
<keyword evidence="6 12" id="KW-0812">Transmembrane</keyword>
<gene>
    <name evidence="13" type="ORF">D0862_14346</name>
</gene>
<dbReference type="GO" id="GO:0005789">
    <property type="term" value="C:endoplasmic reticulum membrane"/>
    <property type="evidence" value="ECO:0007669"/>
    <property type="project" value="UniProtKB-SubCell"/>
</dbReference>
<evidence type="ECO:0000256" key="5">
    <source>
        <dbReference type="ARBA" id="ARBA00022679"/>
    </source>
</evidence>